<dbReference type="Pfam" id="PF01494">
    <property type="entry name" value="FAD_binding_3"/>
    <property type="match status" value="1"/>
</dbReference>
<organism evidence="4 5">
    <name type="scientific">Nocardia ignorata</name>
    <dbReference type="NCBI Taxonomy" id="145285"/>
    <lineage>
        <taxon>Bacteria</taxon>
        <taxon>Bacillati</taxon>
        <taxon>Actinomycetota</taxon>
        <taxon>Actinomycetes</taxon>
        <taxon>Mycobacteriales</taxon>
        <taxon>Nocardiaceae</taxon>
        <taxon>Nocardia</taxon>
    </lineage>
</organism>
<dbReference type="InterPro" id="IPR050631">
    <property type="entry name" value="PheA/TfdB_FAD_monoxygenase"/>
</dbReference>
<dbReference type="RefSeq" id="WP_084477125.1">
    <property type="nucleotide sequence ID" value="NZ_SNXK01000015.1"/>
</dbReference>
<feature type="domain" description="FAD-binding" evidence="3">
    <location>
        <begin position="11"/>
        <end position="353"/>
    </location>
</feature>
<comment type="caution">
    <text evidence="4">The sequence shown here is derived from an EMBL/GenBank/DDBJ whole genome shotgun (WGS) entry which is preliminary data.</text>
</comment>
<dbReference type="InterPro" id="IPR002938">
    <property type="entry name" value="FAD-bd"/>
</dbReference>
<evidence type="ECO:0000256" key="2">
    <source>
        <dbReference type="SAM" id="MobiDB-lite"/>
    </source>
</evidence>
<dbReference type="GO" id="GO:0071949">
    <property type="term" value="F:FAD binding"/>
    <property type="evidence" value="ECO:0007669"/>
    <property type="project" value="InterPro"/>
</dbReference>
<dbReference type="PRINTS" id="PR00420">
    <property type="entry name" value="RNGMNOXGNASE"/>
</dbReference>
<dbReference type="SUPFAM" id="SSF51905">
    <property type="entry name" value="FAD/NAD(P)-binding domain"/>
    <property type="match status" value="1"/>
</dbReference>
<gene>
    <name evidence="4" type="ORF">DFR75_1153</name>
</gene>
<dbReference type="GO" id="GO:0008688">
    <property type="term" value="F:3-(3-hydroxyphenyl)propionate hydroxylase activity"/>
    <property type="evidence" value="ECO:0007669"/>
    <property type="project" value="TreeGrafter"/>
</dbReference>
<dbReference type="GO" id="GO:0019622">
    <property type="term" value="P:3-(3-hydroxy)phenylpropionate catabolic process"/>
    <property type="evidence" value="ECO:0007669"/>
    <property type="project" value="TreeGrafter"/>
</dbReference>
<dbReference type="Proteomes" id="UP000295087">
    <property type="component" value="Unassembled WGS sequence"/>
</dbReference>
<keyword evidence="5" id="KW-1185">Reference proteome</keyword>
<keyword evidence="1" id="KW-0560">Oxidoreductase</keyword>
<dbReference type="InterPro" id="IPR036188">
    <property type="entry name" value="FAD/NAD-bd_sf"/>
</dbReference>
<evidence type="ECO:0000256" key="1">
    <source>
        <dbReference type="ARBA" id="ARBA00023002"/>
    </source>
</evidence>
<feature type="region of interest" description="Disordered" evidence="2">
    <location>
        <begin position="502"/>
        <end position="550"/>
    </location>
</feature>
<protein>
    <submittedName>
        <fullName evidence="4">3-(3-hydroxy-phenyl)propionate hydroxylase</fullName>
    </submittedName>
</protein>
<evidence type="ECO:0000259" key="3">
    <source>
        <dbReference type="Pfam" id="PF01494"/>
    </source>
</evidence>
<feature type="compositionally biased region" description="Low complexity" evidence="2">
    <location>
        <begin position="533"/>
        <end position="550"/>
    </location>
</feature>
<proteinExistence type="predicted"/>
<evidence type="ECO:0000313" key="4">
    <source>
        <dbReference type="EMBL" id="TDP28696.1"/>
    </source>
</evidence>
<evidence type="ECO:0000313" key="5">
    <source>
        <dbReference type="Proteomes" id="UP000295087"/>
    </source>
</evidence>
<dbReference type="Gene3D" id="3.50.50.60">
    <property type="entry name" value="FAD/NAD(P)-binding domain"/>
    <property type="match status" value="1"/>
</dbReference>
<dbReference type="EMBL" id="SNXK01000015">
    <property type="protein sequence ID" value="TDP28696.1"/>
    <property type="molecule type" value="Genomic_DNA"/>
</dbReference>
<dbReference type="Gene3D" id="3.30.70.2450">
    <property type="match status" value="1"/>
</dbReference>
<accession>A0A4R6NZ82</accession>
<dbReference type="PANTHER" id="PTHR43476">
    <property type="entry name" value="3-(3-HYDROXY-PHENYL)PROPIONATE/3-HYDROXYCINNAMIC ACID HYDROXYLASE"/>
    <property type="match status" value="1"/>
</dbReference>
<name>A0A4R6NZ82_NOCIG</name>
<dbReference type="AlphaFoldDB" id="A0A4R6NZ82"/>
<sequence length="550" mass="60241">MGTEQGRIEHYPVAIVGAGPTGMTAALLLARYGIECLVLDRWEKVYPQPRAVHLDDEVYRILADLGLGDAFAGISRPGRGLRLVDSAIATLAEFDRDPARMPHGFPPANMFDQPDLEVLLRSRLASTAGVRMRGGCEVLDVANTPEHARVRYFAAEASETRTVTANFVLGCDGANSVVRASIGARMRDLGLEQRWLVVDIATDADLGQWDGVHQVCDRERAATYMRIGAARYRWEFRLRDDESADQFATLDAIEPLLSPWLREVSDPHLTLIRSAGYTFRAQVVDRWRDRRIFLLGDAAHLTPPFIGQGMGAGLRDAQNLIWKLVAVLGAALPDAALDSYRTEREPHVRSMIALAVAIGWAMTCGATTRTLACKWVWPVLGRVRGLEAKLTDSATPRLTRSMFVARRAFRPLDLAGSLCPNYLVEGGRRVDDIAAGRFLFVATAPISRQQRTELDRRGAAVLAVSASSELGEWLRRGRASAAIVRPDNTVLAASRSVSSLHTRVPSCPTLSTAPADRGRTGPQTEVLRRQHHSQAAESSARARSAGQESV</sequence>
<dbReference type="NCBIfam" id="NF004829">
    <property type="entry name" value="PRK06183.1-3"/>
    <property type="match status" value="1"/>
</dbReference>
<reference evidence="4 5" key="1">
    <citation type="submission" date="2019-03" db="EMBL/GenBank/DDBJ databases">
        <title>Genomic Encyclopedia of Type Strains, Phase IV (KMG-IV): sequencing the most valuable type-strain genomes for metagenomic binning, comparative biology and taxonomic classification.</title>
        <authorList>
            <person name="Goeker M."/>
        </authorList>
    </citation>
    <scope>NUCLEOTIDE SEQUENCE [LARGE SCALE GENOMIC DNA]</scope>
    <source>
        <strain evidence="4 5">DSM 44496</strain>
    </source>
</reference>
<dbReference type="PANTHER" id="PTHR43476:SF3">
    <property type="entry name" value="FAD-BINDING MONOOXYGENASE"/>
    <property type="match status" value="1"/>
</dbReference>